<feature type="transmembrane region" description="Helical" evidence="6">
    <location>
        <begin position="396"/>
        <end position="416"/>
    </location>
</feature>
<keyword evidence="3 6" id="KW-1133">Transmembrane helix</keyword>
<gene>
    <name evidence="8" type="ORF">SXIM_00005</name>
</gene>
<dbReference type="Pfam" id="PF07690">
    <property type="entry name" value="MFS_1"/>
    <property type="match status" value="1"/>
</dbReference>
<evidence type="ECO:0000256" key="6">
    <source>
        <dbReference type="SAM" id="Phobius"/>
    </source>
</evidence>
<dbReference type="PROSITE" id="PS50850">
    <property type="entry name" value="MFS"/>
    <property type="match status" value="1"/>
</dbReference>
<evidence type="ECO:0000259" key="7">
    <source>
        <dbReference type="PROSITE" id="PS50850"/>
    </source>
</evidence>
<feature type="transmembrane region" description="Helical" evidence="6">
    <location>
        <begin position="57"/>
        <end position="78"/>
    </location>
</feature>
<dbReference type="InterPro" id="IPR011701">
    <property type="entry name" value="MFS"/>
</dbReference>
<dbReference type="RefSeq" id="WP_053116032.1">
    <property type="nucleotide sequence ID" value="NZ_CP009922.3"/>
</dbReference>
<dbReference type="Proteomes" id="UP000034034">
    <property type="component" value="Chromosome"/>
</dbReference>
<sequence>MAAAAERPAGAGWPVNESARRRRASAVLFTVFAVTGYQTGAWAVSLPAVVRDLDMGVGRLGLTLALMAAGGIVGALVTGQVAARVTIRSSVVAAAAASGVGYLSLAACQTATQFTVAAALTGVGLGVLDAAANAAGSQEEVGSGRRLLPRLHAAFSLTAALAVLASYAVEGGDGYTSALLLAGVACLAGALAAGALPGAARLAAAAAPTDEDDGGTRSGDGTQSGGGGQNAGGGLSGLVVPVTVVAFVVVCGGFALDSTLEGYSALFIEQLPLQGAAQSAVGLTVLYLAGAVGRALSSPVLRRLGDWKTLLAGQATAMTGLLALVVDGSTWGIAAGMLLIGVGMSPAVPIAYSLVGRSRPFGQERAIARLTAAGYVTFTLAPLLVGLAGRNSLLDVFHALPVLLAGMAATVLWLGYRQRTARAARGGGDEMICPVAGPAAGQTSHTGV</sequence>
<keyword evidence="4 6" id="KW-0472">Membrane</keyword>
<feature type="transmembrane region" description="Helical" evidence="6">
    <location>
        <begin position="111"/>
        <end position="135"/>
    </location>
</feature>
<feature type="transmembrane region" description="Helical" evidence="6">
    <location>
        <begin position="276"/>
        <end position="297"/>
    </location>
</feature>
<feature type="domain" description="Major facilitator superfamily (MFS) profile" evidence="7">
    <location>
        <begin position="24"/>
        <end position="419"/>
    </location>
</feature>
<proteinExistence type="predicted"/>
<feature type="compositionally biased region" description="Gly residues" evidence="5">
    <location>
        <begin position="216"/>
        <end position="229"/>
    </location>
</feature>
<dbReference type="SUPFAM" id="SSF103473">
    <property type="entry name" value="MFS general substrate transporter"/>
    <property type="match status" value="1"/>
</dbReference>
<evidence type="ECO:0000256" key="4">
    <source>
        <dbReference type="ARBA" id="ARBA00023136"/>
    </source>
</evidence>
<evidence type="ECO:0000256" key="3">
    <source>
        <dbReference type="ARBA" id="ARBA00022989"/>
    </source>
</evidence>
<accession>A0A0R8K4J4</accession>
<feature type="region of interest" description="Disordered" evidence="5">
    <location>
        <begin position="207"/>
        <end position="229"/>
    </location>
</feature>
<feature type="transmembrane region" description="Helical" evidence="6">
    <location>
        <begin position="332"/>
        <end position="355"/>
    </location>
</feature>
<feature type="transmembrane region" description="Helical" evidence="6">
    <location>
        <begin position="85"/>
        <end position="105"/>
    </location>
</feature>
<feature type="transmembrane region" description="Helical" evidence="6">
    <location>
        <begin position="175"/>
        <end position="196"/>
    </location>
</feature>
<dbReference type="PANTHER" id="PTHR23514">
    <property type="entry name" value="BYPASS OF STOP CODON PROTEIN 6"/>
    <property type="match status" value="1"/>
</dbReference>
<dbReference type="PATRIC" id="fig|408015.6.peg.6"/>
<reference evidence="8" key="1">
    <citation type="submission" date="2019-08" db="EMBL/GenBank/DDBJ databases">
        <title>Complete genome sequence of a mangrove-derived Streptomyces xiamenensis.</title>
        <authorList>
            <person name="Xu J."/>
        </authorList>
    </citation>
    <scope>NUCLEOTIDE SEQUENCE</scope>
    <source>
        <strain evidence="8">318</strain>
    </source>
</reference>
<evidence type="ECO:0000313" key="9">
    <source>
        <dbReference type="Proteomes" id="UP000034034"/>
    </source>
</evidence>
<evidence type="ECO:0000256" key="1">
    <source>
        <dbReference type="ARBA" id="ARBA00004651"/>
    </source>
</evidence>
<keyword evidence="9" id="KW-1185">Reference proteome</keyword>
<keyword evidence="2 6" id="KW-0812">Transmembrane</keyword>
<evidence type="ECO:0000256" key="5">
    <source>
        <dbReference type="SAM" id="MobiDB-lite"/>
    </source>
</evidence>
<dbReference type="InterPro" id="IPR036259">
    <property type="entry name" value="MFS_trans_sf"/>
</dbReference>
<name>A0A0R8K4J4_9ACTN</name>
<dbReference type="EMBL" id="CP009922">
    <property type="protein sequence ID" value="AKV72209.1"/>
    <property type="molecule type" value="Genomic_DNA"/>
</dbReference>
<dbReference type="Gene3D" id="1.20.1250.20">
    <property type="entry name" value="MFS general substrate transporter like domains"/>
    <property type="match status" value="1"/>
</dbReference>
<dbReference type="KEGG" id="sxi:SXIM_00005"/>
<feature type="transmembrane region" description="Helical" evidence="6">
    <location>
        <begin position="238"/>
        <end position="256"/>
    </location>
</feature>
<evidence type="ECO:0000256" key="2">
    <source>
        <dbReference type="ARBA" id="ARBA00022692"/>
    </source>
</evidence>
<feature type="transmembrane region" description="Helical" evidence="6">
    <location>
        <begin position="367"/>
        <end position="390"/>
    </location>
</feature>
<dbReference type="STRING" id="408015.SXIM_00005"/>
<dbReference type="GO" id="GO:0005886">
    <property type="term" value="C:plasma membrane"/>
    <property type="evidence" value="ECO:0007669"/>
    <property type="project" value="UniProtKB-SubCell"/>
</dbReference>
<comment type="subcellular location">
    <subcellularLocation>
        <location evidence="1">Cell membrane</location>
        <topology evidence="1">Multi-pass membrane protein</topology>
    </subcellularLocation>
</comment>
<dbReference type="PANTHER" id="PTHR23514:SF13">
    <property type="entry name" value="INNER MEMBRANE PROTEIN YBJJ"/>
    <property type="match status" value="1"/>
</dbReference>
<dbReference type="AlphaFoldDB" id="A0A0R8K4J4"/>
<feature type="transmembrane region" description="Helical" evidence="6">
    <location>
        <begin position="147"/>
        <end position="169"/>
    </location>
</feature>
<feature type="transmembrane region" description="Helical" evidence="6">
    <location>
        <begin position="26"/>
        <end position="45"/>
    </location>
</feature>
<feature type="transmembrane region" description="Helical" evidence="6">
    <location>
        <begin position="309"/>
        <end position="326"/>
    </location>
</feature>
<protein>
    <submittedName>
        <fullName evidence="8">Membrane protein mosC</fullName>
    </submittedName>
</protein>
<evidence type="ECO:0000313" key="8">
    <source>
        <dbReference type="EMBL" id="AKV72209.1"/>
    </source>
</evidence>
<dbReference type="InterPro" id="IPR020846">
    <property type="entry name" value="MFS_dom"/>
</dbReference>
<organism evidence="8 9">
    <name type="scientific">Streptomyces xiamenensis</name>
    <dbReference type="NCBI Taxonomy" id="408015"/>
    <lineage>
        <taxon>Bacteria</taxon>
        <taxon>Bacillati</taxon>
        <taxon>Actinomycetota</taxon>
        <taxon>Actinomycetes</taxon>
        <taxon>Kitasatosporales</taxon>
        <taxon>Streptomycetaceae</taxon>
        <taxon>Streptomyces</taxon>
    </lineage>
</organism>
<dbReference type="InterPro" id="IPR051788">
    <property type="entry name" value="MFS_Transporter"/>
</dbReference>
<dbReference type="GO" id="GO:0022857">
    <property type="term" value="F:transmembrane transporter activity"/>
    <property type="evidence" value="ECO:0007669"/>
    <property type="project" value="InterPro"/>
</dbReference>